<dbReference type="PANTHER" id="PTHR38107:SF3">
    <property type="entry name" value="LYSOZYME RRRD-RELATED"/>
    <property type="match status" value="1"/>
</dbReference>
<keyword evidence="2 3" id="KW-0081">Bacteriolytic enzyme</keyword>
<dbReference type="Gene3D" id="1.10.530.40">
    <property type="match status" value="1"/>
</dbReference>
<dbReference type="SUPFAM" id="SSF53955">
    <property type="entry name" value="Lysozyme-like"/>
    <property type="match status" value="1"/>
</dbReference>
<dbReference type="InterPro" id="IPR002196">
    <property type="entry name" value="Glyco_hydro_24"/>
</dbReference>
<dbReference type="EC" id="3.2.1.17" evidence="3"/>
<dbReference type="InterPro" id="IPR023347">
    <property type="entry name" value="Lysozyme_dom_sf"/>
</dbReference>
<dbReference type="GO" id="GO:0016998">
    <property type="term" value="P:cell wall macromolecule catabolic process"/>
    <property type="evidence" value="ECO:0007669"/>
    <property type="project" value="InterPro"/>
</dbReference>
<keyword evidence="3" id="KW-0326">Glycosidase</keyword>
<dbReference type="RefSeq" id="WP_197956835.1">
    <property type="nucleotide sequence ID" value="NZ_CP065668.1"/>
</dbReference>
<evidence type="ECO:0000313" key="4">
    <source>
        <dbReference type="EMBL" id="QPS10281.1"/>
    </source>
</evidence>
<dbReference type="EMBL" id="CP065668">
    <property type="protein sequence ID" value="QPS10281.1"/>
    <property type="molecule type" value="Genomic_DNA"/>
</dbReference>
<name>A0A7T2S7E4_DELAC</name>
<organism evidence="4 5">
    <name type="scientific">Delftia acidovorans</name>
    <name type="common">Pseudomonas acidovorans</name>
    <name type="synonym">Comamonas acidovorans</name>
    <dbReference type="NCBI Taxonomy" id="80866"/>
    <lineage>
        <taxon>Bacteria</taxon>
        <taxon>Pseudomonadati</taxon>
        <taxon>Pseudomonadota</taxon>
        <taxon>Betaproteobacteria</taxon>
        <taxon>Burkholderiales</taxon>
        <taxon>Comamonadaceae</taxon>
        <taxon>Delftia</taxon>
    </lineage>
</organism>
<dbReference type="GO" id="GO:0042742">
    <property type="term" value="P:defense response to bacterium"/>
    <property type="evidence" value="ECO:0007669"/>
    <property type="project" value="UniProtKB-KW"/>
</dbReference>
<dbReference type="GO" id="GO:0003796">
    <property type="term" value="F:lysozyme activity"/>
    <property type="evidence" value="ECO:0007669"/>
    <property type="project" value="UniProtKB-EC"/>
</dbReference>
<comment type="catalytic activity">
    <reaction evidence="3">
        <text>Hydrolysis of (1-&gt;4)-beta-linkages between N-acetylmuramic acid and N-acetyl-D-glucosamine residues in a peptidoglycan and between N-acetyl-D-glucosamine residues in chitodextrins.</text>
        <dbReference type="EC" id="3.2.1.17"/>
    </reaction>
</comment>
<sequence>MSGQRIPAKLLGIGAAIVTAWIAAEGFSSAPIIPVQGDVPTIGHGATHYEDGTRVTMADAPITRERARQLATNLLEAQYGTCVRDSLGDTPMHAAEFAQAVDFAGQYGCGAWRGSSMLARTRAGDYAGACQAYLAYRYMTSARQEAAGWTAYQWDGAGRPHRWRFDCSTPGNRICRGVWTRQLARHSACMEALT</sequence>
<dbReference type="PANTHER" id="PTHR38107">
    <property type="match status" value="1"/>
</dbReference>
<dbReference type="Pfam" id="PF00959">
    <property type="entry name" value="Phage_lysozyme"/>
    <property type="match status" value="1"/>
</dbReference>
<accession>A0A7T2S7E4</accession>
<gene>
    <name evidence="4" type="ORF">I6G66_09915</name>
</gene>
<dbReference type="AlphaFoldDB" id="A0A7T2S7E4"/>
<keyword evidence="3" id="KW-0378">Hydrolase</keyword>
<dbReference type="Proteomes" id="UP000594778">
    <property type="component" value="Chromosome"/>
</dbReference>
<evidence type="ECO:0000313" key="5">
    <source>
        <dbReference type="Proteomes" id="UP000594778"/>
    </source>
</evidence>
<evidence type="ECO:0000256" key="1">
    <source>
        <dbReference type="ARBA" id="ARBA00022529"/>
    </source>
</evidence>
<protein>
    <recommendedName>
        <fullName evidence="3">Lysozyme</fullName>
        <ecNumber evidence="3">3.2.1.17</ecNumber>
    </recommendedName>
</protein>
<dbReference type="GO" id="GO:0009253">
    <property type="term" value="P:peptidoglycan catabolic process"/>
    <property type="evidence" value="ECO:0007669"/>
    <property type="project" value="InterPro"/>
</dbReference>
<proteinExistence type="inferred from homology"/>
<evidence type="ECO:0000256" key="3">
    <source>
        <dbReference type="RuleBase" id="RU003788"/>
    </source>
</evidence>
<comment type="similarity">
    <text evidence="3">Belongs to the glycosyl hydrolase 24 family.</text>
</comment>
<keyword evidence="1 3" id="KW-0929">Antimicrobial</keyword>
<dbReference type="InterPro" id="IPR051018">
    <property type="entry name" value="Bacteriophage_GH24"/>
</dbReference>
<evidence type="ECO:0000256" key="2">
    <source>
        <dbReference type="ARBA" id="ARBA00022638"/>
    </source>
</evidence>
<dbReference type="InterPro" id="IPR023346">
    <property type="entry name" value="Lysozyme-like_dom_sf"/>
</dbReference>
<reference evidence="4 5" key="1">
    <citation type="submission" date="2020-12" db="EMBL/GenBank/DDBJ databases">
        <title>FDA dAtabase for Regulatory Grade micrObial Sequences (FDA-ARGOS): Supporting development and validation of Infectious Disease Dx tests.</title>
        <authorList>
            <person name="Sproer C."/>
            <person name="Gronow S."/>
            <person name="Severitt S."/>
            <person name="Schroder I."/>
            <person name="Tallon L."/>
            <person name="Sadzewicz L."/>
            <person name="Zhao X."/>
            <person name="Boylan J."/>
            <person name="Ott S."/>
            <person name="Bowen H."/>
            <person name="Vavikolanu K."/>
            <person name="Mehta A."/>
            <person name="Aluvathingal J."/>
            <person name="Nadendla S."/>
            <person name="Lowell S."/>
            <person name="Myers T."/>
            <person name="Yan Y."/>
            <person name="Sichtig H."/>
        </authorList>
    </citation>
    <scope>NUCLEOTIDE SEQUENCE [LARGE SCALE GENOMIC DNA]</scope>
    <source>
        <strain evidence="4 5">FDAARGOS_909</strain>
    </source>
</reference>
<dbReference type="GO" id="GO:0031640">
    <property type="term" value="P:killing of cells of another organism"/>
    <property type="evidence" value="ECO:0007669"/>
    <property type="project" value="UniProtKB-KW"/>
</dbReference>